<feature type="transmembrane region" description="Helical" evidence="1">
    <location>
        <begin position="131"/>
        <end position="152"/>
    </location>
</feature>
<feature type="transmembrane region" description="Helical" evidence="1">
    <location>
        <begin position="102"/>
        <end position="125"/>
    </location>
</feature>
<evidence type="ECO:0000313" key="2">
    <source>
        <dbReference type="EMBL" id="SFV68697.1"/>
    </source>
</evidence>
<evidence type="ECO:0000256" key="1">
    <source>
        <dbReference type="SAM" id="Phobius"/>
    </source>
</evidence>
<gene>
    <name evidence="2" type="ORF">MNB_SM-4-1577</name>
</gene>
<keyword evidence="1" id="KW-0812">Transmembrane</keyword>
<protein>
    <submittedName>
        <fullName evidence="2">Uncharacterized protein</fullName>
    </submittedName>
</protein>
<keyword evidence="1" id="KW-0472">Membrane</keyword>
<name>A0A1W1CSM1_9ZZZZ</name>
<feature type="transmembrane region" description="Helical" evidence="1">
    <location>
        <begin position="76"/>
        <end position="95"/>
    </location>
</feature>
<keyword evidence="1" id="KW-1133">Transmembrane helix</keyword>
<proteinExistence type="predicted"/>
<dbReference type="AlphaFoldDB" id="A0A1W1CSM1"/>
<sequence>MRFTLIKDLRQDITMKPLLNGLLVFMLLYFVADFFVVEATIGLFTEDIKLTLFGNIDEYIDPIDKSVFLEYIHGEIFFMMMILLTLSTVYARLCFIKYYSIIIINILMLSALLTLISLSVSYFYIPDLLSVYAVSYFIWHITAFIMALHSLWNLNFATSI</sequence>
<feature type="transmembrane region" description="Helical" evidence="1">
    <location>
        <begin position="21"/>
        <end position="44"/>
    </location>
</feature>
<organism evidence="2">
    <name type="scientific">hydrothermal vent metagenome</name>
    <dbReference type="NCBI Taxonomy" id="652676"/>
    <lineage>
        <taxon>unclassified sequences</taxon>
        <taxon>metagenomes</taxon>
        <taxon>ecological metagenomes</taxon>
    </lineage>
</organism>
<dbReference type="EMBL" id="FPHF01000108">
    <property type="protein sequence ID" value="SFV68697.1"/>
    <property type="molecule type" value="Genomic_DNA"/>
</dbReference>
<accession>A0A1W1CSM1</accession>
<reference evidence="2" key="1">
    <citation type="submission" date="2016-10" db="EMBL/GenBank/DDBJ databases">
        <authorList>
            <person name="de Groot N.N."/>
        </authorList>
    </citation>
    <scope>NUCLEOTIDE SEQUENCE</scope>
</reference>